<feature type="transmembrane region" description="Helical" evidence="6">
    <location>
        <begin position="207"/>
        <end position="227"/>
    </location>
</feature>
<feature type="transmembrane region" description="Helical" evidence="6">
    <location>
        <begin position="90"/>
        <end position="109"/>
    </location>
</feature>
<dbReference type="PATRIC" id="fig|1678840.3.peg.2932"/>
<reference evidence="7" key="1">
    <citation type="journal article" date="2015" name="Genome Announc.">
        <title>Draft Genome Sequence of Anaerolineae Strain TC1, a Novel Isolate from a Methanogenic Wastewater Treatment System.</title>
        <authorList>
            <person name="Matsuura N."/>
            <person name="Tourlousse D.M."/>
            <person name="Sun L."/>
            <person name="Toyonaga M."/>
            <person name="Kuroda K."/>
            <person name="Ohashi A."/>
            <person name="Cruz R."/>
            <person name="Yamaguchi T."/>
            <person name="Sekiguchi Y."/>
        </authorList>
    </citation>
    <scope>NUCLEOTIDE SEQUENCE [LARGE SCALE GENOMIC DNA]</scope>
    <source>
        <strain evidence="7">TC1</strain>
    </source>
</reference>
<dbReference type="PANTHER" id="PTHR30482">
    <property type="entry name" value="HIGH-AFFINITY BRANCHED-CHAIN AMINO ACID TRANSPORT SYSTEM PERMEASE"/>
    <property type="match status" value="1"/>
</dbReference>
<keyword evidence="3 6" id="KW-0812">Transmembrane</keyword>
<evidence type="ECO:0000256" key="2">
    <source>
        <dbReference type="ARBA" id="ARBA00022475"/>
    </source>
</evidence>
<dbReference type="OrthoDB" id="9789927at2"/>
<keyword evidence="5 6" id="KW-0472">Membrane</keyword>
<evidence type="ECO:0000256" key="6">
    <source>
        <dbReference type="SAM" id="Phobius"/>
    </source>
</evidence>
<dbReference type="AlphaFoldDB" id="A0A0S7BYD2"/>
<evidence type="ECO:0000256" key="4">
    <source>
        <dbReference type="ARBA" id="ARBA00022989"/>
    </source>
</evidence>
<feature type="transmembrane region" description="Helical" evidence="6">
    <location>
        <begin position="32"/>
        <end position="52"/>
    </location>
</feature>
<feature type="transmembrane region" description="Helical" evidence="6">
    <location>
        <begin position="247"/>
        <end position="268"/>
    </location>
</feature>
<dbReference type="InterPro" id="IPR001851">
    <property type="entry name" value="ABC_transp_permease"/>
</dbReference>
<evidence type="ECO:0000313" key="8">
    <source>
        <dbReference type="Proteomes" id="UP000053370"/>
    </source>
</evidence>
<keyword evidence="8" id="KW-1185">Reference proteome</keyword>
<feature type="transmembrane region" description="Helical" evidence="6">
    <location>
        <begin position="121"/>
        <end position="137"/>
    </location>
</feature>
<evidence type="ECO:0000256" key="3">
    <source>
        <dbReference type="ARBA" id="ARBA00022692"/>
    </source>
</evidence>
<dbReference type="CDD" id="cd06581">
    <property type="entry name" value="TM_PBP1_LivM_like"/>
    <property type="match status" value="1"/>
</dbReference>
<name>A0A0S7BYD2_9CHLR</name>
<protein>
    <submittedName>
        <fullName evidence="7">ABC-type branched-chain amino acid transport system, permease component</fullName>
    </submittedName>
</protein>
<accession>A0A0S7BYD2</accession>
<dbReference type="RefSeq" id="WP_062282770.1">
    <property type="nucleotide sequence ID" value="NZ_DF968181.1"/>
</dbReference>
<evidence type="ECO:0000256" key="1">
    <source>
        <dbReference type="ARBA" id="ARBA00004651"/>
    </source>
</evidence>
<evidence type="ECO:0000256" key="5">
    <source>
        <dbReference type="ARBA" id="ARBA00023136"/>
    </source>
</evidence>
<dbReference type="Pfam" id="PF02653">
    <property type="entry name" value="BPD_transp_2"/>
    <property type="match status" value="1"/>
</dbReference>
<feature type="transmembrane region" description="Helical" evidence="6">
    <location>
        <begin position="280"/>
        <end position="299"/>
    </location>
</feature>
<dbReference type="PANTHER" id="PTHR30482:SF10">
    <property type="entry name" value="HIGH-AFFINITY BRANCHED-CHAIN AMINO ACID TRANSPORT PROTEIN BRAE"/>
    <property type="match status" value="1"/>
</dbReference>
<keyword evidence="4 6" id="KW-1133">Transmembrane helix</keyword>
<feature type="transmembrane region" description="Helical" evidence="6">
    <location>
        <begin position="9"/>
        <end position="26"/>
    </location>
</feature>
<keyword evidence="2" id="KW-1003">Cell membrane</keyword>
<feature type="transmembrane region" description="Helical" evidence="6">
    <location>
        <begin position="59"/>
        <end position="78"/>
    </location>
</feature>
<dbReference type="GO" id="GO:0005886">
    <property type="term" value="C:plasma membrane"/>
    <property type="evidence" value="ECO:0007669"/>
    <property type="project" value="UniProtKB-SubCell"/>
</dbReference>
<proteinExistence type="predicted"/>
<organism evidence="7">
    <name type="scientific">Flexilinea flocculi</name>
    <dbReference type="NCBI Taxonomy" id="1678840"/>
    <lineage>
        <taxon>Bacteria</taxon>
        <taxon>Bacillati</taxon>
        <taxon>Chloroflexota</taxon>
        <taxon>Anaerolineae</taxon>
        <taxon>Anaerolineales</taxon>
        <taxon>Anaerolineaceae</taxon>
        <taxon>Flexilinea</taxon>
    </lineage>
</organism>
<feature type="transmembrane region" description="Helical" evidence="6">
    <location>
        <begin position="157"/>
        <end position="176"/>
    </location>
</feature>
<gene>
    <name evidence="7" type="ORF">ATC1_131465</name>
</gene>
<dbReference type="InterPro" id="IPR043428">
    <property type="entry name" value="LivM-like"/>
</dbReference>
<dbReference type="STRING" id="1678840.ATC1_131465"/>
<evidence type="ECO:0000313" key="7">
    <source>
        <dbReference type="EMBL" id="GAP41475.1"/>
    </source>
</evidence>
<dbReference type="EMBL" id="DF968181">
    <property type="protein sequence ID" value="GAP41475.1"/>
    <property type="molecule type" value="Genomic_DNA"/>
</dbReference>
<dbReference type="GO" id="GO:0015658">
    <property type="term" value="F:branched-chain amino acid transmembrane transporter activity"/>
    <property type="evidence" value="ECO:0007669"/>
    <property type="project" value="InterPro"/>
</dbReference>
<comment type="subcellular location">
    <subcellularLocation>
        <location evidence="1">Cell membrane</location>
        <topology evidence="1">Multi-pass membrane protein</topology>
    </subcellularLocation>
</comment>
<sequence length="330" mass="36215">MITKRKNHLLGDVIPVIIIAAILIVLKEFKLISTSRLLILQYIGLYSIFVLGINMVNGYLGIFSLAHAGFMASGAYAAAISSKYFFKESWMFPLILLFGGLIAMLIGLIMSIPSFKAKGDYLAIITLGFSLIVQSFLQNWRFVGASKGINNVAKFTNIYWVYGCLLFAIIIVRKFINSKYGRSLKAIREDQVASELVSVDVKRAKTIAFAVSAFLIGISGALLVHLLGYTSPSAYGYTNIVDGLVMVYLGGMGSITGSIVGATLWQILIQTLKNLGTWRWVVGGGLLCVIMIFLTNGIFGNKELSDAIHAIRKYFSRSKTNKTISEETTK</sequence>
<dbReference type="Proteomes" id="UP000053370">
    <property type="component" value="Unassembled WGS sequence"/>
</dbReference>